<dbReference type="Proteomes" id="UP001596099">
    <property type="component" value="Unassembled WGS sequence"/>
</dbReference>
<dbReference type="GO" id="GO:0016020">
    <property type="term" value="C:membrane"/>
    <property type="evidence" value="ECO:0007669"/>
    <property type="project" value="UniProtKB-SubCell"/>
</dbReference>
<feature type="transmembrane region" description="Helical" evidence="6">
    <location>
        <begin position="78"/>
        <end position="100"/>
    </location>
</feature>
<proteinExistence type="predicted"/>
<evidence type="ECO:0000256" key="3">
    <source>
        <dbReference type="ARBA" id="ARBA00022989"/>
    </source>
</evidence>
<feature type="compositionally biased region" description="Basic and acidic residues" evidence="5">
    <location>
        <begin position="9"/>
        <end position="30"/>
    </location>
</feature>
<dbReference type="AlphaFoldDB" id="A0ABD5RIK1"/>
<dbReference type="InterPro" id="IPR038978">
    <property type="entry name" value="MJ0935"/>
</dbReference>
<name>A0ABD5RIK1_9EURY</name>
<dbReference type="RefSeq" id="WP_247419122.1">
    <property type="nucleotide sequence ID" value="NZ_JALLGW010000002.1"/>
</dbReference>
<dbReference type="PANTHER" id="PTHR42198:SF1">
    <property type="entry name" value="INTEGRAL MEMBRANE PROTEIN"/>
    <property type="match status" value="1"/>
</dbReference>
<keyword evidence="4 6" id="KW-0472">Membrane</keyword>
<evidence type="ECO:0000256" key="4">
    <source>
        <dbReference type="ARBA" id="ARBA00023136"/>
    </source>
</evidence>
<keyword evidence="8" id="KW-1185">Reference proteome</keyword>
<sequence>MSGPPADAANRDEPAADRVVRERAAEHDGPLQYDDVRDAVEAEQWGRLLADGTLVPDGEGFVLADEAADRGWSSADKAAGIGALCLLAGYQVGPLGSFVGSTLNVALGPVQAALPFAVVVLGLAVATAGVSTAVRRRMGGDVSPPDRERLRDLDERLDAARERGDDAVVERLEARKKALAREQFAALKAQFRPLVWTMLVTVPVFLWLSWLVASPAAAVTPVAPMYPLVGRVVWTARVLGPIQAWMAWYFVCSVVAGTTLRRTVDRVAA</sequence>
<evidence type="ECO:0000256" key="1">
    <source>
        <dbReference type="ARBA" id="ARBA00004141"/>
    </source>
</evidence>
<keyword evidence="3 6" id="KW-1133">Transmembrane helix</keyword>
<accession>A0ABD5RIK1</accession>
<comment type="caution">
    <text evidence="7">The sequence shown here is derived from an EMBL/GenBank/DDBJ whole genome shotgun (WGS) entry which is preliminary data.</text>
</comment>
<comment type="subcellular location">
    <subcellularLocation>
        <location evidence="1">Membrane</location>
        <topology evidence="1">Multi-pass membrane protein</topology>
    </subcellularLocation>
</comment>
<dbReference type="Pfam" id="PF01956">
    <property type="entry name" value="EMC3_TMCO1"/>
    <property type="match status" value="1"/>
</dbReference>
<evidence type="ECO:0000256" key="5">
    <source>
        <dbReference type="SAM" id="MobiDB-lite"/>
    </source>
</evidence>
<reference evidence="7 8" key="1">
    <citation type="journal article" date="2019" name="Int. J. Syst. Evol. Microbiol.">
        <title>The Global Catalogue of Microorganisms (GCM) 10K type strain sequencing project: providing services to taxonomists for standard genome sequencing and annotation.</title>
        <authorList>
            <consortium name="The Broad Institute Genomics Platform"/>
            <consortium name="The Broad Institute Genome Sequencing Center for Infectious Disease"/>
            <person name="Wu L."/>
            <person name="Ma J."/>
        </authorList>
    </citation>
    <scope>NUCLEOTIDE SEQUENCE [LARGE SCALE GENOMIC DNA]</scope>
    <source>
        <strain evidence="7 8">CGMCC 1.12543</strain>
    </source>
</reference>
<dbReference type="SMART" id="SM01415">
    <property type="entry name" value="DUF106"/>
    <property type="match status" value="1"/>
</dbReference>
<feature type="transmembrane region" description="Helical" evidence="6">
    <location>
        <begin position="194"/>
        <end position="218"/>
    </location>
</feature>
<dbReference type="PANTHER" id="PTHR42198">
    <property type="entry name" value="INTEGRAL MEMBRANE PROTEIN"/>
    <property type="match status" value="1"/>
</dbReference>
<feature type="transmembrane region" description="Helical" evidence="6">
    <location>
        <begin position="112"/>
        <end position="134"/>
    </location>
</feature>
<keyword evidence="2 6" id="KW-0812">Transmembrane</keyword>
<evidence type="ECO:0000256" key="6">
    <source>
        <dbReference type="SAM" id="Phobius"/>
    </source>
</evidence>
<feature type="region of interest" description="Disordered" evidence="5">
    <location>
        <begin position="1"/>
        <end position="30"/>
    </location>
</feature>
<evidence type="ECO:0000313" key="8">
    <source>
        <dbReference type="Proteomes" id="UP001596099"/>
    </source>
</evidence>
<feature type="transmembrane region" description="Helical" evidence="6">
    <location>
        <begin position="238"/>
        <end position="260"/>
    </location>
</feature>
<protein>
    <submittedName>
        <fullName evidence="7">DUF106 domain-containing protein</fullName>
    </submittedName>
</protein>
<organism evidence="7 8">
    <name type="scientific">Halomarina salina</name>
    <dbReference type="NCBI Taxonomy" id="1872699"/>
    <lineage>
        <taxon>Archaea</taxon>
        <taxon>Methanobacteriati</taxon>
        <taxon>Methanobacteriota</taxon>
        <taxon>Stenosarchaea group</taxon>
        <taxon>Halobacteria</taxon>
        <taxon>Halobacteriales</taxon>
        <taxon>Natronomonadaceae</taxon>
        <taxon>Halomarina</taxon>
    </lineage>
</organism>
<gene>
    <name evidence="7" type="ORF">ACFPYI_03035</name>
</gene>
<evidence type="ECO:0000313" key="7">
    <source>
        <dbReference type="EMBL" id="MFC5970295.1"/>
    </source>
</evidence>
<evidence type="ECO:0000256" key="2">
    <source>
        <dbReference type="ARBA" id="ARBA00022692"/>
    </source>
</evidence>
<dbReference type="EMBL" id="JBHSQH010000001">
    <property type="protein sequence ID" value="MFC5970295.1"/>
    <property type="molecule type" value="Genomic_DNA"/>
</dbReference>
<dbReference type="InterPro" id="IPR002809">
    <property type="entry name" value="EMC3/TMCO1"/>
</dbReference>